<accession>A0A8H5MFR6</accession>
<dbReference type="CDD" id="cd00202">
    <property type="entry name" value="ZnF_GATA"/>
    <property type="match status" value="1"/>
</dbReference>
<dbReference type="OrthoDB" id="2842236at2759"/>
<proteinExistence type="predicted"/>
<reference evidence="4 5" key="1">
    <citation type="journal article" date="2020" name="ISME J.">
        <title>Uncovering the hidden diversity of litter-decomposition mechanisms in mushroom-forming fungi.</title>
        <authorList>
            <person name="Floudas D."/>
            <person name="Bentzer J."/>
            <person name="Ahren D."/>
            <person name="Johansson T."/>
            <person name="Persson P."/>
            <person name="Tunlid A."/>
        </authorList>
    </citation>
    <scope>NUCLEOTIDE SEQUENCE [LARGE SCALE GENOMIC DNA]</scope>
    <source>
        <strain evidence="4 5">CBS 406.79</strain>
    </source>
</reference>
<keyword evidence="1" id="KW-0863">Zinc-finger</keyword>
<feature type="region of interest" description="Disordered" evidence="2">
    <location>
        <begin position="1"/>
        <end position="65"/>
    </location>
</feature>
<dbReference type="GO" id="GO:0043565">
    <property type="term" value="F:sequence-specific DNA binding"/>
    <property type="evidence" value="ECO:0007669"/>
    <property type="project" value="InterPro"/>
</dbReference>
<evidence type="ECO:0000256" key="2">
    <source>
        <dbReference type="SAM" id="MobiDB-lite"/>
    </source>
</evidence>
<keyword evidence="1" id="KW-0862">Zinc</keyword>
<dbReference type="Pfam" id="PF00320">
    <property type="entry name" value="GATA"/>
    <property type="match status" value="1"/>
</dbReference>
<gene>
    <name evidence="4" type="ORF">D9757_001414</name>
</gene>
<feature type="region of interest" description="Disordered" evidence="2">
    <location>
        <begin position="182"/>
        <end position="227"/>
    </location>
</feature>
<evidence type="ECO:0000313" key="5">
    <source>
        <dbReference type="Proteomes" id="UP000518752"/>
    </source>
</evidence>
<keyword evidence="5" id="KW-1185">Reference proteome</keyword>
<dbReference type="PROSITE" id="PS50114">
    <property type="entry name" value="GATA_ZN_FINGER_2"/>
    <property type="match status" value="1"/>
</dbReference>
<feature type="domain" description="GATA-type" evidence="3">
    <location>
        <begin position="231"/>
        <end position="270"/>
    </location>
</feature>
<evidence type="ECO:0000313" key="4">
    <source>
        <dbReference type="EMBL" id="KAF5392199.1"/>
    </source>
</evidence>
<dbReference type="EMBL" id="JAACJN010000006">
    <property type="protein sequence ID" value="KAF5392199.1"/>
    <property type="molecule type" value="Genomic_DNA"/>
</dbReference>
<sequence length="301" mass="33461">MKMPSKPDGQDKRSISIPSLLNPTPDSNFSPLNSLIRRAHPPGAVSNLPAFGHPPGQDPRPNRFFPQLERGRRYEMGGYGSAPVDYHTPPNRIFPPDTAPASCLILVRQFVEAHCMFRGWWSSAGSMARPSSALAGNAEEGNYARTANHWSPSGASVNVNSPLVEENHDYIRTMSEAHAPIYPDRIPGRGPYSTRNPRDDHITITPNPSQHRYPPTSTNPLNTSNRRPADFTQVKRCYSCGTIQTVLWRRSKVHLGKHLCNRCGLWERSNRAAPAEGRVKFIVQSPYTSAGHYLNSDGTNM</sequence>
<dbReference type="Proteomes" id="UP000518752">
    <property type="component" value="Unassembled WGS sequence"/>
</dbReference>
<comment type="caution">
    <text evidence="4">The sequence shown here is derived from an EMBL/GenBank/DDBJ whole genome shotgun (WGS) entry which is preliminary data.</text>
</comment>
<dbReference type="SUPFAM" id="SSF57716">
    <property type="entry name" value="Glucocorticoid receptor-like (DNA-binding domain)"/>
    <property type="match status" value="1"/>
</dbReference>
<dbReference type="GO" id="GO:0008270">
    <property type="term" value="F:zinc ion binding"/>
    <property type="evidence" value="ECO:0007669"/>
    <property type="project" value="UniProtKB-KW"/>
</dbReference>
<organism evidence="4 5">
    <name type="scientific">Collybiopsis confluens</name>
    <dbReference type="NCBI Taxonomy" id="2823264"/>
    <lineage>
        <taxon>Eukaryota</taxon>
        <taxon>Fungi</taxon>
        <taxon>Dikarya</taxon>
        <taxon>Basidiomycota</taxon>
        <taxon>Agaricomycotina</taxon>
        <taxon>Agaricomycetes</taxon>
        <taxon>Agaricomycetidae</taxon>
        <taxon>Agaricales</taxon>
        <taxon>Marasmiineae</taxon>
        <taxon>Omphalotaceae</taxon>
        <taxon>Collybiopsis</taxon>
    </lineage>
</organism>
<evidence type="ECO:0000259" key="3">
    <source>
        <dbReference type="PROSITE" id="PS50114"/>
    </source>
</evidence>
<dbReference type="SMART" id="SM00401">
    <property type="entry name" value="ZnF_GATA"/>
    <property type="match status" value="1"/>
</dbReference>
<feature type="compositionally biased region" description="Polar residues" evidence="2">
    <location>
        <begin position="16"/>
        <end position="33"/>
    </location>
</feature>
<dbReference type="AlphaFoldDB" id="A0A8H5MFR6"/>
<dbReference type="Gene3D" id="3.30.50.10">
    <property type="entry name" value="Erythroid Transcription Factor GATA-1, subunit A"/>
    <property type="match status" value="1"/>
</dbReference>
<dbReference type="GO" id="GO:0006355">
    <property type="term" value="P:regulation of DNA-templated transcription"/>
    <property type="evidence" value="ECO:0007669"/>
    <property type="project" value="InterPro"/>
</dbReference>
<feature type="compositionally biased region" description="Polar residues" evidence="2">
    <location>
        <begin position="204"/>
        <end position="226"/>
    </location>
</feature>
<evidence type="ECO:0000256" key="1">
    <source>
        <dbReference type="PROSITE-ProRule" id="PRU00094"/>
    </source>
</evidence>
<protein>
    <recommendedName>
        <fullName evidence="3">GATA-type domain-containing protein</fullName>
    </recommendedName>
</protein>
<keyword evidence="1" id="KW-0479">Metal-binding</keyword>
<dbReference type="InterPro" id="IPR013088">
    <property type="entry name" value="Znf_NHR/GATA"/>
</dbReference>
<dbReference type="InterPro" id="IPR000679">
    <property type="entry name" value="Znf_GATA"/>
</dbReference>
<name>A0A8H5MFR6_9AGAR</name>